<evidence type="ECO:0000256" key="1">
    <source>
        <dbReference type="SAM" id="Phobius"/>
    </source>
</evidence>
<dbReference type="Pfam" id="PF18911">
    <property type="entry name" value="PKD_4"/>
    <property type="match status" value="1"/>
</dbReference>
<keyword evidence="1" id="KW-0812">Transmembrane</keyword>
<dbReference type="InterPro" id="IPR035986">
    <property type="entry name" value="PKD_dom_sf"/>
</dbReference>
<evidence type="ECO:0000313" key="4">
    <source>
        <dbReference type="Proteomes" id="UP000178023"/>
    </source>
</evidence>
<keyword evidence="1" id="KW-1133">Transmembrane helix</keyword>
<dbReference type="CDD" id="cd00146">
    <property type="entry name" value="PKD"/>
    <property type="match status" value="1"/>
</dbReference>
<comment type="caution">
    <text evidence="3">The sequence shown here is derived from an EMBL/GenBank/DDBJ whole genome shotgun (WGS) entry which is preliminary data.</text>
</comment>
<dbReference type="EMBL" id="MGJL01000041">
    <property type="protein sequence ID" value="OGN06112.1"/>
    <property type="molecule type" value="Genomic_DNA"/>
</dbReference>
<proteinExistence type="predicted"/>
<evidence type="ECO:0000313" key="3">
    <source>
        <dbReference type="EMBL" id="OGN06112.1"/>
    </source>
</evidence>
<keyword evidence="1" id="KW-0472">Membrane</keyword>
<feature type="domain" description="PKD" evidence="2">
    <location>
        <begin position="161"/>
        <end position="211"/>
    </location>
</feature>
<dbReference type="InterPro" id="IPR000601">
    <property type="entry name" value="PKD_dom"/>
</dbReference>
<dbReference type="Gene3D" id="2.60.40.10">
    <property type="entry name" value="Immunoglobulins"/>
    <property type="match status" value="1"/>
</dbReference>
<dbReference type="SUPFAM" id="SSF49299">
    <property type="entry name" value="PKD domain"/>
    <property type="match status" value="1"/>
</dbReference>
<dbReference type="Proteomes" id="UP000178023">
    <property type="component" value="Unassembled WGS sequence"/>
</dbReference>
<feature type="transmembrane region" description="Helical" evidence="1">
    <location>
        <begin position="12"/>
        <end position="33"/>
    </location>
</feature>
<organism evidence="3 4">
    <name type="scientific">Candidatus Yanofskybacteria bacterium RIFCSPHIGHO2_01_FULL_45_42</name>
    <dbReference type="NCBI Taxonomy" id="1802671"/>
    <lineage>
        <taxon>Bacteria</taxon>
        <taxon>Candidatus Yanofskyibacteriota</taxon>
    </lineage>
</organism>
<sequence>MPLKNNNGSVLIYATLIVGVIFAITFALAAVFIPKIKTINEAANSAGAVFAADSAGEWCLFKARGNGNIPELAFDNPDLDYKIDAIAPIQGDISKDCAPLYSPSGSFIFQTTGIYREVGRTFYVALSAPSASPTPTPTPTPSGTPPPLVCDFMLKPLAPIINFPVKFTDQSNEPLSWSWVFQDANPPTSALQNPTVRFTKEGVKTVTLYVVGKTMDCQIDKDIPVGNLKVKETQPQ</sequence>
<dbReference type="AlphaFoldDB" id="A0A1F8EZ14"/>
<gene>
    <name evidence="3" type="ORF">A2750_04110</name>
</gene>
<accession>A0A1F8EZ14</accession>
<name>A0A1F8EZ14_9BACT</name>
<dbReference type="InterPro" id="IPR013783">
    <property type="entry name" value="Ig-like_fold"/>
</dbReference>
<evidence type="ECO:0000259" key="2">
    <source>
        <dbReference type="Pfam" id="PF18911"/>
    </source>
</evidence>
<protein>
    <recommendedName>
        <fullName evidence="2">PKD domain-containing protein</fullName>
    </recommendedName>
</protein>
<reference evidence="3 4" key="1">
    <citation type="journal article" date="2016" name="Nat. Commun.">
        <title>Thousands of microbial genomes shed light on interconnected biogeochemical processes in an aquifer system.</title>
        <authorList>
            <person name="Anantharaman K."/>
            <person name="Brown C.T."/>
            <person name="Hug L.A."/>
            <person name="Sharon I."/>
            <person name="Castelle C.J."/>
            <person name="Probst A.J."/>
            <person name="Thomas B.C."/>
            <person name="Singh A."/>
            <person name="Wilkins M.J."/>
            <person name="Karaoz U."/>
            <person name="Brodie E.L."/>
            <person name="Williams K.H."/>
            <person name="Hubbard S.S."/>
            <person name="Banfield J.F."/>
        </authorList>
    </citation>
    <scope>NUCLEOTIDE SEQUENCE [LARGE SCALE GENOMIC DNA]</scope>
</reference>